<dbReference type="PROSITE" id="PS51898">
    <property type="entry name" value="TYR_RECOMBINASE"/>
    <property type="match status" value="1"/>
</dbReference>
<dbReference type="InterPro" id="IPR025269">
    <property type="entry name" value="SAM-like_dom"/>
</dbReference>
<proteinExistence type="inferred from homology"/>
<dbReference type="InterPro" id="IPR013762">
    <property type="entry name" value="Integrase-like_cat_sf"/>
</dbReference>
<name>A0ABX2AS51_9BACT</name>
<accession>A0ABX2AS51</accession>
<dbReference type="PANTHER" id="PTHR30349:SF64">
    <property type="entry name" value="PROPHAGE INTEGRASE INTD-RELATED"/>
    <property type="match status" value="1"/>
</dbReference>
<dbReference type="SUPFAM" id="SSF56349">
    <property type="entry name" value="DNA breaking-rejoining enzymes"/>
    <property type="match status" value="1"/>
</dbReference>
<gene>
    <name evidence="5" type="ORF">HPS55_02950</name>
</gene>
<keyword evidence="2" id="KW-0238">DNA-binding</keyword>
<reference evidence="5 6" key="1">
    <citation type="submission" date="2020-05" db="EMBL/GenBank/DDBJ databases">
        <title>Distinct polysaccharide utilization as determinants for interspecies competition between intestinal Prevotella spp.</title>
        <authorList>
            <person name="Galvez E.J.C."/>
            <person name="Iljazovic A."/>
            <person name="Strowig T."/>
        </authorList>
    </citation>
    <scope>NUCLEOTIDE SEQUENCE [LARGE SCALE GENOMIC DNA]</scope>
    <source>
        <strain evidence="5 6">PROD</strain>
    </source>
</reference>
<dbReference type="Gene3D" id="1.10.150.130">
    <property type="match status" value="1"/>
</dbReference>
<dbReference type="Pfam" id="PF13102">
    <property type="entry name" value="Phage_int_SAM_5"/>
    <property type="match status" value="1"/>
</dbReference>
<dbReference type="RefSeq" id="WP_172175829.1">
    <property type="nucleotide sequence ID" value="NZ_CASGKG010000019.1"/>
</dbReference>
<evidence type="ECO:0000256" key="1">
    <source>
        <dbReference type="ARBA" id="ARBA00008857"/>
    </source>
</evidence>
<keyword evidence="6" id="KW-1185">Reference proteome</keyword>
<protein>
    <submittedName>
        <fullName evidence="5">Site-specific integrase</fullName>
    </submittedName>
</protein>
<keyword evidence="3" id="KW-0233">DNA recombination</keyword>
<comment type="caution">
    <text evidence="5">The sequence shown here is derived from an EMBL/GenBank/DDBJ whole genome shotgun (WGS) entry which is preliminary data.</text>
</comment>
<dbReference type="InterPro" id="IPR010998">
    <property type="entry name" value="Integrase_recombinase_N"/>
</dbReference>
<dbReference type="PANTHER" id="PTHR30349">
    <property type="entry name" value="PHAGE INTEGRASE-RELATED"/>
    <property type="match status" value="1"/>
</dbReference>
<dbReference type="CDD" id="cd01185">
    <property type="entry name" value="INTN1_C_like"/>
    <property type="match status" value="1"/>
</dbReference>
<dbReference type="Gene3D" id="1.10.443.10">
    <property type="entry name" value="Intergrase catalytic core"/>
    <property type="match status" value="1"/>
</dbReference>
<dbReference type="EMBL" id="JABKKE010000003">
    <property type="protein sequence ID" value="NPE13294.1"/>
    <property type="molecule type" value="Genomic_DNA"/>
</dbReference>
<dbReference type="Proteomes" id="UP001193734">
    <property type="component" value="Unassembled WGS sequence"/>
</dbReference>
<feature type="domain" description="Tyr recombinase" evidence="4">
    <location>
        <begin position="126"/>
        <end position="310"/>
    </location>
</feature>
<organism evidence="5 6">
    <name type="scientific">Xylanibacter rodentium</name>
    <dbReference type="NCBI Taxonomy" id="2736289"/>
    <lineage>
        <taxon>Bacteria</taxon>
        <taxon>Pseudomonadati</taxon>
        <taxon>Bacteroidota</taxon>
        <taxon>Bacteroidia</taxon>
        <taxon>Bacteroidales</taxon>
        <taxon>Prevotellaceae</taxon>
        <taxon>Xylanibacter</taxon>
    </lineage>
</organism>
<dbReference type="GeneID" id="82156716"/>
<evidence type="ECO:0000256" key="2">
    <source>
        <dbReference type="ARBA" id="ARBA00023125"/>
    </source>
</evidence>
<dbReference type="InterPro" id="IPR050090">
    <property type="entry name" value="Tyrosine_recombinase_XerCD"/>
</dbReference>
<sequence>MATVKTKFRKSSVRDSEYYKPGGYISYARYVIERLMAAGKPVAVKYASSLRSFIRFNGDVEVSFSRFDANLMSAYETWLRESGKSRNTTSYYLRNLQAIYNRAADDGLVGHGANPFRRVYTGVDLTVKRALPISVIRRIRDADLTLYPQIAYARDMFMFSFCTRGMSFVDMAYLRPCNLQDDMLSYRRKKTGRLVVVKWNREMEEIVSRYASRSTNYLLPIVTAEDTRLAHRQYITATQCINRRLQRLARMLGISTNLTMYVARHSWATAAKASDIPVSTISRCMGHESEKTTYIYLSTIDTSDVDRATDVVIRSLYEKKNNG</sequence>
<dbReference type="InterPro" id="IPR011010">
    <property type="entry name" value="DNA_brk_join_enz"/>
</dbReference>
<dbReference type="InterPro" id="IPR002104">
    <property type="entry name" value="Integrase_catalytic"/>
</dbReference>
<comment type="similarity">
    <text evidence="1">Belongs to the 'phage' integrase family.</text>
</comment>
<evidence type="ECO:0000313" key="6">
    <source>
        <dbReference type="Proteomes" id="UP001193734"/>
    </source>
</evidence>
<evidence type="ECO:0000313" key="5">
    <source>
        <dbReference type="EMBL" id="NPE13294.1"/>
    </source>
</evidence>
<dbReference type="Pfam" id="PF00589">
    <property type="entry name" value="Phage_integrase"/>
    <property type="match status" value="1"/>
</dbReference>
<evidence type="ECO:0000256" key="3">
    <source>
        <dbReference type="ARBA" id="ARBA00023172"/>
    </source>
</evidence>
<evidence type="ECO:0000259" key="4">
    <source>
        <dbReference type="PROSITE" id="PS51898"/>
    </source>
</evidence>